<comment type="cofactor">
    <cofactor evidence="9">
        <name>Mg(2+)</name>
        <dbReference type="ChEBI" id="CHEBI:18420"/>
    </cofactor>
    <text evidence="9">Binds 1 Mg(2+) ion per subunit.</text>
</comment>
<evidence type="ECO:0000256" key="5">
    <source>
        <dbReference type="ARBA" id="ARBA00022977"/>
    </source>
</evidence>
<accession>A0AAW9RUH1</accession>
<dbReference type="EC" id="2.5.1.3" evidence="9"/>
<dbReference type="GO" id="GO:0009229">
    <property type="term" value="P:thiamine diphosphate biosynthetic process"/>
    <property type="evidence" value="ECO:0007669"/>
    <property type="project" value="UniProtKB-UniRule"/>
</dbReference>
<comment type="caution">
    <text evidence="13">The sequence shown here is derived from an EMBL/GenBank/DDBJ whole genome shotgun (WGS) entry which is preliminary data.</text>
</comment>
<feature type="binding site" evidence="9">
    <location>
        <position position="138"/>
    </location>
    <ligand>
        <name>4-amino-2-methyl-5-(diphosphooxymethyl)pyrimidine</name>
        <dbReference type="ChEBI" id="CHEBI:57841"/>
    </ligand>
</feature>
<keyword evidence="4 9" id="KW-0460">Magnesium</keyword>
<sequence length="226" mass="23302">MIPVDLRLYGLVDPTRSGGRDPGSLAAAAVAGGATLIQLRDKQASTRRFVEEARLVRAAMRGSGVPLLINDRVDVALAVAAEGVHLGQDDMDARDARRQLGPNAIIGLTIKNEADVDSAPIGAIDYVAIGGVFETLSKDNPDKPVGIDGLTRLIGRVRARRPNLPVCAIAGINDERVPGVIGAGADGVAIISAIFMADDAEAAARGLRITVDRALEARGAATGSAA</sequence>
<organism evidence="13 14">
    <name type="scientific">Microbaculum marinum</name>
    <dbReference type="NCBI Taxonomy" id="1764581"/>
    <lineage>
        <taxon>Bacteria</taxon>
        <taxon>Pseudomonadati</taxon>
        <taxon>Pseudomonadota</taxon>
        <taxon>Alphaproteobacteria</taxon>
        <taxon>Hyphomicrobiales</taxon>
        <taxon>Tepidamorphaceae</taxon>
        <taxon>Microbaculum</taxon>
    </lineage>
</organism>
<dbReference type="SUPFAM" id="SSF51391">
    <property type="entry name" value="Thiamin phosphate synthase"/>
    <property type="match status" value="1"/>
</dbReference>
<protein>
    <recommendedName>
        <fullName evidence="9">Thiamine-phosphate synthase</fullName>
        <shortName evidence="9">TP synthase</shortName>
        <shortName evidence="9">TPS</shortName>
        <ecNumber evidence="9">2.5.1.3</ecNumber>
    </recommendedName>
    <alternativeName>
        <fullName evidence="9">Thiamine-phosphate pyrophosphorylase</fullName>
        <shortName evidence="9">TMP pyrophosphorylase</shortName>
        <shortName evidence="9">TMP-PPase</shortName>
    </alternativeName>
</protein>
<dbReference type="AlphaFoldDB" id="A0AAW9RUH1"/>
<dbReference type="InterPro" id="IPR013785">
    <property type="entry name" value="Aldolase_TIM"/>
</dbReference>
<dbReference type="InterPro" id="IPR036206">
    <property type="entry name" value="ThiamineP_synth_sf"/>
</dbReference>
<comment type="similarity">
    <text evidence="9 10">Belongs to the thiamine-phosphate synthase family.</text>
</comment>
<dbReference type="Pfam" id="PF02581">
    <property type="entry name" value="TMP-TENI"/>
    <property type="match status" value="1"/>
</dbReference>
<dbReference type="CDD" id="cd00564">
    <property type="entry name" value="TMP_TenI"/>
    <property type="match status" value="1"/>
</dbReference>
<dbReference type="InterPro" id="IPR022998">
    <property type="entry name" value="ThiamineP_synth_TenI"/>
</dbReference>
<dbReference type="Gene3D" id="3.20.20.70">
    <property type="entry name" value="Aldolase class I"/>
    <property type="match status" value="1"/>
</dbReference>
<comment type="catalytic activity">
    <reaction evidence="7 9 10">
        <text>2-(2-carboxy-4-methylthiazol-5-yl)ethyl phosphate + 4-amino-2-methyl-5-(diphosphooxymethyl)pyrimidine + 2 H(+) = thiamine phosphate + CO2 + diphosphate</text>
        <dbReference type="Rhea" id="RHEA:47848"/>
        <dbReference type="ChEBI" id="CHEBI:15378"/>
        <dbReference type="ChEBI" id="CHEBI:16526"/>
        <dbReference type="ChEBI" id="CHEBI:33019"/>
        <dbReference type="ChEBI" id="CHEBI:37575"/>
        <dbReference type="ChEBI" id="CHEBI:57841"/>
        <dbReference type="ChEBI" id="CHEBI:62890"/>
        <dbReference type="EC" id="2.5.1.3"/>
    </reaction>
</comment>
<feature type="binding site" evidence="9">
    <location>
        <begin position="191"/>
        <end position="192"/>
    </location>
    <ligand>
        <name>2-[(2R,5Z)-2-carboxy-4-methylthiazol-5(2H)-ylidene]ethyl phosphate</name>
        <dbReference type="ChEBI" id="CHEBI:62899"/>
    </ligand>
</feature>
<evidence type="ECO:0000256" key="2">
    <source>
        <dbReference type="ARBA" id="ARBA00022679"/>
    </source>
</evidence>
<dbReference type="EMBL" id="JAZHOF010000004">
    <property type="protein sequence ID" value="MEJ8571925.1"/>
    <property type="molecule type" value="Genomic_DNA"/>
</dbReference>
<evidence type="ECO:0000256" key="4">
    <source>
        <dbReference type="ARBA" id="ARBA00022842"/>
    </source>
</evidence>
<evidence type="ECO:0000256" key="3">
    <source>
        <dbReference type="ARBA" id="ARBA00022723"/>
    </source>
</evidence>
<dbReference type="GO" id="GO:0005737">
    <property type="term" value="C:cytoplasm"/>
    <property type="evidence" value="ECO:0007669"/>
    <property type="project" value="TreeGrafter"/>
</dbReference>
<dbReference type="GO" id="GO:0004789">
    <property type="term" value="F:thiamine-phosphate diphosphorylase activity"/>
    <property type="evidence" value="ECO:0007669"/>
    <property type="project" value="UniProtKB-UniRule"/>
</dbReference>
<comment type="pathway">
    <text evidence="1 9 11">Cofactor biosynthesis; thiamine diphosphate biosynthesis; thiamine phosphate from 4-amino-2-methyl-5-diphosphomethylpyrimidine and 4-methyl-5-(2-phosphoethyl)-thiazole: step 1/1.</text>
</comment>
<feature type="binding site" evidence="9">
    <location>
        <position position="71"/>
    </location>
    <ligand>
        <name>Mg(2+)</name>
        <dbReference type="ChEBI" id="CHEBI:18420"/>
    </ligand>
</feature>
<proteinExistence type="inferred from homology"/>
<evidence type="ECO:0000259" key="12">
    <source>
        <dbReference type="Pfam" id="PF02581"/>
    </source>
</evidence>
<dbReference type="PANTHER" id="PTHR20857">
    <property type="entry name" value="THIAMINE-PHOSPHATE PYROPHOSPHORYLASE"/>
    <property type="match status" value="1"/>
</dbReference>
<name>A0AAW9RUH1_9HYPH</name>
<comment type="catalytic activity">
    <reaction evidence="6 9 10">
        <text>4-methyl-5-(2-phosphooxyethyl)-thiazole + 4-amino-2-methyl-5-(diphosphooxymethyl)pyrimidine + H(+) = thiamine phosphate + diphosphate</text>
        <dbReference type="Rhea" id="RHEA:22328"/>
        <dbReference type="ChEBI" id="CHEBI:15378"/>
        <dbReference type="ChEBI" id="CHEBI:33019"/>
        <dbReference type="ChEBI" id="CHEBI:37575"/>
        <dbReference type="ChEBI" id="CHEBI:57841"/>
        <dbReference type="ChEBI" id="CHEBI:58296"/>
        <dbReference type="EC" id="2.5.1.3"/>
    </reaction>
</comment>
<evidence type="ECO:0000256" key="11">
    <source>
        <dbReference type="RuleBase" id="RU004253"/>
    </source>
</evidence>
<evidence type="ECO:0000256" key="7">
    <source>
        <dbReference type="ARBA" id="ARBA00047851"/>
    </source>
</evidence>
<feature type="domain" description="Thiamine phosphate synthase/TenI" evidence="12">
    <location>
        <begin position="8"/>
        <end position="194"/>
    </location>
</feature>
<evidence type="ECO:0000256" key="8">
    <source>
        <dbReference type="ARBA" id="ARBA00047883"/>
    </source>
</evidence>
<evidence type="ECO:0000256" key="10">
    <source>
        <dbReference type="RuleBase" id="RU003826"/>
    </source>
</evidence>
<feature type="binding site" evidence="9">
    <location>
        <position position="70"/>
    </location>
    <ligand>
        <name>4-amino-2-methyl-5-(diphosphooxymethyl)pyrimidine</name>
        <dbReference type="ChEBI" id="CHEBI:57841"/>
    </ligand>
</feature>
<evidence type="ECO:0000313" key="13">
    <source>
        <dbReference type="EMBL" id="MEJ8571925.1"/>
    </source>
</evidence>
<keyword evidence="5 9" id="KW-0784">Thiamine biosynthesis</keyword>
<feature type="binding site" evidence="9">
    <location>
        <begin position="135"/>
        <end position="137"/>
    </location>
    <ligand>
        <name>2-[(2R,5Z)-2-carboxy-4-methylthiazol-5(2H)-ylidene]ethyl phosphate</name>
        <dbReference type="ChEBI" id="CHEBI:62899"/>
    </ligand>
</feature>
<evidence type="ECO:0000256" key="9">
    <source>
        <dbReference type="HAMAP-Rule" id="MF_00097"/>
    </source>
</evidence>
<evidence type="ECO:0000313" key="14">
    <source>
        <dbReference type="Proteomes" id="UP001378188"/>
    </source>
</evidence>
<evidence type="ECO:0000256" key="6">
    <source>
        <dbReference type="ARBA" id="ARBA00047334"/>
    </source>
</evidence>
<feature type="binding site" evidence="9">
    <location>
        <begin position="38"/>
        <end position="42"/>
    </location>
    <ligand>
        <name>4-amino-2-methyl-5-(diphosphooxymethyl)pyrimidine</name>
        <dbReference type="ChEBI" id="CHEBI:57841"/>
    </ligand>
</feature>
<dbReference type="Proteomes" id="UP001378188">
    <property type="component" value="Unassembled WGS sequence"/>
</dbReference>
<comment type="catalytic activity">
    <reaction evidence="8 9 10">
        <text>2-[(2R,5Z)-2-carboxy-4-methylthiazol-5(2H)-ylidene]ethyl phosphate + 4-amino-2-methyl-5-(diphosphooxymethyl)pyrimidine + 2 H(+) = thiamine phosphate + CO2 + diphosphate</text>
        <dbReference type="Rhea" id="RHEA:47844"/>
        <dbReference type="ChEBI" id="CHEBI:15378"/>
        <dbReference type="ChEBI" id="CHEBI:16526"/>
        <dbReference type="ChEBI" id="CHEBI:33019"/>
        <dbReference type="ChEBI" id="CHEBI:37575"/>
        <dbReference type="ChEBI" id="CHEBI:57841"/>
        <dbReference type="ChEBI" id="CHEBI:62899"/>
        <dbReference type="EC" id="2.5.1.3"/>
    </reaction>
</comment>
<dbReference type="GO" id="GO:0000287">
    <property type="term" value="F:magnesium ion binding"/>
    <property type="evidence" value="ECO:0007669"/>
    <property type="project" value="UniProtKB-UniRule"/>
</dbReference>
<feature type="binding site" evidence="9">
    <location>
        <position position="171"/>
    </location>
    <ligand>
        <name>2-[(2R,5Z)-2-carboxy-4-methylthiazol-5(2H)-ylidene]ethyl phosphate</name>
        <dbReference type="ChEBI" id="CHEBI:62899"/>
    </ligand>
</feature>
<dbReference type="HAMAP" id="MF_00097">
    <property type="entry name" value="TMP_synthase"/>
    <property type="match status" value="1"/>
</dbReference>
<comment type="function">
    <text evidence="9">Condenses 4-methyl-5-(beta-hydroxyethyl)thiazole monophosphate (THZ-P) and 2-methyl-4-amino-5-hydroxymethyl pyrimidine pyrophosphate (HMP-PP) to form thiamine monophosphate (TMP).</text>
</comment>
<gene>
    <name evidence="9 13" type="primary">thiE</name>
    <name evidence="13" type="ORF">V3328_10605</name>
</gene>
<feature type="binding site" evidence="9">
    <location>
        <position position="109"/>
    </location>
    <ligand>
        <name>4-amino-2-methyl-5-(diphosphooxymethyl)pyrimidine</name>
        <dbReference type="ChEBI" id="CHEBI:57841"/>
    </ligand>
</feature>
<dbReference type="RefSeq" id="WP_340329626.1">
    <property type="nucleotide sequence ID" value="NZ_JAZHOF010000004.1"/>
</dbReference>
<evidence type="ECO:0000256" key="1">
    <source>
        <dbReference type="ARBA" id="ARBA00005165"/>
    </source>
</evidence>
<keyword evidence="14" id="KW-1185">Reference proteome</keyword>
<reference evidence="13 14" key="1">
    <citation type="submission" date="2024-02" db="EMBL/GenBank/DDBJ databases">
        <title>Genome analysis and characterization of Microbaculum marinisediminis sp. nov., isolated from marine sediment.</title>
        <authorList>
            <person name="Du Z.-J."/>
            <person name="Ye Y.-Q."/>
            <person name="Zhang Z.-R."/>
            <person name="Yuan S.-M."/>
            <person name="Zhang X.-Y."/>
        </authorList>
    </citation>
    <scope>NUCLEOTIDE SEQUENCE [LARGE SCALE GENOMIC DNA]</scope>
    <source>
        <strain evidence="13 14">SDUM1044001</strain>
    </source>
</reference>
<keyword evidence="2 9" id="KW-0808">Transferase</keyword>
<dbReference type="PANTHER" id="PTHR20857:SF15">
    <property type="entry name" value="THIAMINE-PHOSPHATE SYNTHASE"/>
    <property type="match status" value="1"/>
</dbReference>
<dbReference type="GO" id="GO:0009228">
    <property type="term" value="P:thiamine biosynthetic process"/>
    <property type="evidence" value="ECO:0007669"/>
    <property type="project" value="UniProtKB-KW"/>
</dbReference>
<dbReference type="NCBIfam" id="TIGR00693">
    <property type="entry name" value="thiE"/>
    <property type="match status" value="1"/>
</dbReference>
<feature type="binding site" evidence="9">
    <location>
        <position position="90"/>
    </location>
    <ligand>
        <name>Mg(2+)</name>
        <dbReference type="ChEBI" id="CHEBI:18420"/>
    </ligand>
</feature>
<dbReference type="InterPro" id="IPR034291">
    <property type="entry name" value="TMP_synthase"/>
</dbReference>
<keyword evidence="3 9" id="KW-0479">Metal-binding</keyword>